<name>A0ABS1PCS3_9ACTN</name>
<evidence type="ECO:0000256" key="2">
    <source>
        <dbReference type="ARBA" id="ARBA00023125"/>
    </source>
</evidence>
<dbReference type="InterPro" id="IPR018060">
    <property type="entry name" value="HTH_AraC"/>
</dbReference>
<dbReference type="Gene3D" id="1.10.10.60">
    <property type="entry name" value="Homeodomain-like"/>
    <property type="match status" value="1"/>
</dbReference>
<organism evidence="6 7">
    <name type="scientific">Streptomyces musisoli</name>
    <dbReference type="NCBI Taxonomy" id="2802280"/>
    <lineage>
        <taxon>Bacteria</taxon>
        <taxon>Bacillati</taxon>
        <taxon>Actinomycetota</taxon>
        <taxon>Actinomycetes</taxon>
        <taxon>Kitasatosporales</taxon>
        <taxon>Streptomycetaceae</taxon>
        <taxon>Streptomyces</taxon>
    </lineage>
</organism>
<dbReference type="PRINTS" id="PR00032">
    <property type="entry name" value="HTHARAC"/>
</dbReference>
<keyword evidence="7" id="KW-1185">Reference proteome</keyword>
<dbReference type="PANTHER" id="PTHR43280:SF31">
    <property type="entry name" value="TRANSCRIPTIONAL REGULATORY PROTEIN"/>
    <property type="match status" value="1"/>
</dbReference>
<reference evidence="6 7" key="1">
    <citation type="submission" date="2021-01" db="EMBL/GenBank/DDBJ databases">
        <title>WGS of actinomycetes isolated from Thailand.</title>
        <authorList>
            <person name="Thawai C."/>
        </authorList>
    </citation>
    <scope>NUCLEOTIDE SEQUENCE [LARGE SCALE GENOMIC DNA]</scope>
    <source>
        <strain evidence="6 7">CH5-8</strain>
    </source>
</reference>
<sequence>MNAASHVVSKGQRGTGAAASRGTDDGPRPAPWPGASPVDGLLQDIKAFIENHLADADLSPAWIAAAHHISVRYLHHLFQRDRRTVGAYVRRRRLERCRADLADPALVGRGVGQVGRRWGFRDPAVFSRAFKAAYGVTPGAYRRRLLR</sequence>
<keyword evidence="1" id="KW-0805">Transcription regulation</keyword>
<dbReference type="PANTHER" id="PTHR43280">
    <property type="entry name" value="ARAC-FAMILY TRANSCRIPTIONAL REGULATOR"/>
    <property type="match status" value="1"/>
</dbReference>
<dbReference type="Proteomes" id="UP000621386">
    <property type="component" value="Unassembled WGS sequence"/>
</dbReference>
<accession>A0ABS1PCS3</accession>
<dbReference type="InterPro" id="IPR020449">
    <property type="entry name" value="Tscrpt_reg_AraC-type_HTH"/>
</dbReference>
<evidence type="ECO:0000259" key="5">
    <source>
        <dbReference type="PROSITE" id="PS01124"/>
    </source>
</evidence>
<protein>
    <submittedName>
        <fullName evidence="6">Helix-turn-helix domain-containing protein</fullName>
    </submittedName>
</protein>
<dbReference type="Pfam" id="PF12833">
    <property type="entry name" value="HTH_18"/>
    <property type="match status" value="1"/>
</dbReference>
<feature type="region of interest" description="Disordered" evidence="4">
    <location>
        <begin position="1"/>
        <end position="36"/>
    </location>
</feature>
<comment type="caution">
    <text evidence="6">The sequence shown here is derived from an EMBL/GenBank/DDBJ whole genome shotgun (WGS) entry which is preliminary data.</text>
</comment>
<gene>
    <name evidence="6" type="ORF">JK361_37420</name>
</gene>
<dbReference type="SUPFAM" id="SSF46689">
    <property type="entry name" value="Homeodomain-like"/>
    <property type="match status" value="1"/>
</dbReference>
<evidence type="ECO:0000256" key="4">
    <source>
        <dbReference type="SAM" id="MobiDB-lite"/>
    </source>
</evidence>
<feature type="domain" description="HTH araC/xylS-type" evidence="5">
    <location>
        <begin position="43"/>
        <end position="144"/>
    </location>
</feature>
<dbReference type="RefSeq" id="WP_201826979.1">
    <property type="nucleotide sequence ID" value="NZ_JAERRH010000030.1"/>
</dbReference>
<evidence type="ECO:0000256" key="3">
    <source>
        <dbReference type="ARBA" id="ARBA00023163"/>
    </source>
</evidence>
<keyword evidence="2" id="KW-0238">DNA-binding</keyword>
<evidence type="ECO:0000313" key="7">
    <source>
        <dbReference type="Proteomes" id="UP000621386"/>
    </source>
</evidence>
<evidence type="ECO:0000313" key="6">
    <source>
        <dbReference type="EMBL" id="MBL1110173.1"/>
    </source>
</evidence>
<dbReference type="InterPro" id="IPR009057">
    <property type="entry name" value="Homeodomain-like_sf"/>
</dbReference>
<keyword evidence="3" id="KW-0804">Transcription</keyword>
<dbReference type="SMART" id="SM00342">
    <property type="entry name" value="HTH_ARAC"/>
    <property type="match status" value="1"/>
</dbReference>
<proteinExistence type="predicted"/>
<dbReference type="PROSITE" id="PS01124">
    <property type="entry name" value="HTH_ARAC_FAMILY_2"/>
    <property type="match status" value="1"/>
</dbReference>
<dbReference type="EMBL" id="JAERRH010000030">
    <property type="protein sequence ID" value="MBL1110173.1"/>
    <property type="molecule type" value="Genomic_DNA"/>
</dbReference>
<evidence type="ECO:0000256" key="1">
    <source>
        <dbReference type="ARBA" id="ARBA00023015"/>
    </source>
</evidence>